<accession>A2F6E7</accession>
<dbReference type="SMART" id="SM00248">
    <property type="entry name" value="ANK"/>
    <property type="match status" value="3"/>
</dbReference>
<reference evidence="2" key="1">
    <citation type="submission" date="2006-10" db="EMBL/GenBank/DDBJ databases">
        <authorList>
            <person name="Amadeo P."/>
            <person name="Zhao Q."/>
            <person name="Wortman J."/>
            <person name="Fraser-Liggett C."/>
            <person name="Carlton J."/>
        </authorList>
    </citation>
    <scope>NUCLEOTIDE SEQUENCE</scope>
    <source>
        <strain evidence="2">G3</strain>
    </source>
</reference>
<dbReference type="STRING" id="5722.A2F6E7"/>
<dbReference type="Pfam" id="PF12796">
    <property type="entry name" value="Ank_2"/>
    <property type="match status" value="1"/>
</dbReference>
<dbReference type="VEuPathDB" id="TrichDB:TVAGG3_0415150"/>
<dbReference type="InterPro" id="IPR028320">
    <property type="entry name" value="iASPP"/>
</dbReference>
<name>A2F6E7_TRIV3</name>
<dbReference type="InterPro" id="IPR036770">
    <property type="entry name" value="Ankyrin_rpt-contain_sf"/>
</dbReference>
<organism evidence="2 3">
    <name type="scientific">Trichomonas vaginalis (strain ATCC PRA-98 / G3)</name>
    <dbReference type="NCBI Taxonomy" id="412133"/>
    <lineage>
        <taxon>Eukaryota</taxon>
        <taxon>Metamonada</taxon>
        <taxon>Parabasalia</taxon>
        <taxon>Trichomonadida</taxon>
        <taxon>Trichomonadidae</taxon>
        <taxon>Trichomonas</taxon>
    </lineage>
</organism>
<dbReference type="VEuPathDB" id="TrichDB:TVAG_140040"/>
<dbReference type="InterPro" id="IPR002110">
    <property type="entry name" value="Ankyrin_rpt"/>
</dbReference>
<dbReference type="AlphaFoldDB" id="A2F6E7"/>
<keyword evidence="3" id="KW-1185">Reference proteome</keyword>
<sequence>MSNDLEHLSKVVESWCMDDEFLRMRSKTDIINLLDLCNLNKKEFFEIFNRLHKIFAANELFEIMQHTKVNFVSNIDNAIEVLDFFVRKLDVKLLSDVSYTIKEGMKARSVLTTDENIKNLKKCSKKTEDFPKIYEILSKAAEEGDELTIKTAVDEKYTEIHSNFTFDHELILQAAFEGNVALVKKLQKFYADIRTRDNSEKTVLHLFCISGNVKGVKFALKFIDVNAKDSSGNTPLHLAAQSNRADVCECLLKISKIDKNIKNSANKTPLREAMLYNCKDAVEVLKKYECTI</sequence>
<dbReference type="GO" id="GO:0006357">
    <property type="term" value="P:regulation of transcription by RNA polymerase II"/>
    <property type="evidence" value="ECO:0000318"/>
    <property type="project" value="GO_Central"/>
</dbReference>
<evidence type="ECO:0000313" key="3">
    <source>
        <dbReference type="Proteomes" id="UP000001542"/>
    </source>
</evidence>
<feature type="repeat" description="ANK" evidence="1">
    <location>
        <begin position="231"/>
        <end position="253"/>
    </location>
</feature>
<dbReference type="EMBL" id="DS113635">
    <property type="protein sequence ID" value="EAX99505.1"/>
    <property type="molecule type" value="Genomic_DNA"/>
</dbReference>
<dbReference type="SUPFAM" id="SSF48403">
    <property type="entry name" value="Ankyrin repeat"/>
    <property type="match status" value="1"/>
</dbReference>
<dbReference type="KEGG" id="tva:4757316"/>
<dbReference type="InParanoid" id="A2F6E7"/>
<dbReference type="SMR" id="A2F6E7"/>
<gene>
    <name evidence="2" type="ORF">TVAG_140040</name>
</gene>
<keyword evidence="1" id="KW-0040">ANK repeat</keyword>
<dbReference type="Proteomes" id="UP000001542">
    <property type="component" value="Unassembled WGS sequence"/>
</dbReference>
<dbReference type="PANTHER" id="PTHR24164">
    <property type="entry name" value="RELA-ASSOCIATED INHIBITOR"/>
    <property type="match status" value="1"/>
</dbReference>
<evidence type="ECO:0000256" key="1">
    <source>
        <dbReference type="PROSITE-ProRule" id="PRU00023"/>
    </source>
</evidence>
<reference evidence="2" key="2">
    <citation type="journal article" date="2007" name="Science">
        <title>Draft genome sequence of the sexually transmitted pathogen Trichomonas vaginalis.</title>
        <authorList>
            <person name="Carlton J.M."/>
            <person name="Hirt R.P."/>
            <person name="Silva J.C."/>
            <person name="Delcher A.L."/>
            <person name="Schatz M."/>
            <person name="Zhao Q."/>
            <person name="Wortman J.R."/>
            <person name="Bidwell S.L."/>
            <person name="Alsmark U.C.M."/>
            <person name="Besteiro S."/>
            <person name="Sicheritz-Ponten T."/>
            <person name="Noel C.J."/>
            <person name="Dacks J.B."/>
            <person name="Foster P.G."/>
            <person name="Simillion C."/>
            <person name="Van de Peer Y."/>
            <person name="Miranda-Saavedra D."/>
            <person name="Barton G.J."/>
            <person name="Westrop G.D."/>
            <person name="Mueller S."/>
            <person name="Dessi D."/>
            <person name="Fiori P.L."/>
            <person name="Ren Q."/>
            <person name="Paulsen I."/>
            <person name="Zhang H."/>
            <person name="Bastida-Corcuera F.D."/>
            <person name="Simoes-Barbosa A."/>
            <person name="Brown M.T."/>
            <person name="Hayes R.D."/>
            <person name="Mukherjee M."/>
            <person name="Okumura C.Y."/>
            <person name="Schneider R."/>
            <person name="Smith A.J."/>
            <person name="Vanacova S."/>
            <person name="Villalvazo M."/>
            <person name="Haas B.J."/>
            <person name="Pertea M."/>
            <person name="Feldblyum T.V."/>
            <person name="Utterback T.R."/>
            <person name="Shu C.L."/>
            <person name="Osoegawa K."/>
            <person name="de Jong P.J."/>
            <person name="Hrdy I."/>
            <person name="Horvathova L."/>
            <person name="Zubacova Z."/>
            <person name="Dolezal P."/>
            <person name="Malik S.B."/>
            <person name="Logsdon J.M. Jr."/>
            <person name="Henze K."/>
            <person name="Gupta A."/>
            <person name="Wang C.C."/>
            <person name="Dunne R.L."/>
            <person name="Upcroft J.A."/>
            <person name="Upcroft P."/>
            <person name="White O."/>
            <person name="Salzberg S.L."/>
            <person name="Tang P."/>
            <person name="Chiu C.-H."/>
            <person name="Lee Y.-S."/>
            <person name="Embley T.M."/>
            <person name="Coombs G.H."/>
            <person name="Mottram J.C."/>
            <person name="Tachezy J."/>
            <person name="Fraser-Liggett C.M."/>
            <person name="Johnson P.J."/>
        </authorList>
    </citation>
    <scope>NUCLEOTIDE SEQUENCE [LARGE SCALE GENOMIC DNA]</scope>
    <source>
        <strain evidence="2">G3</strain>
    </source>
</reference>
<protein>
    <submittedName>
        <fullName evidence="2">Ankyrin repeat protein, putative</fullName>
    </submittedName>
</protein>
<dbReference type="Gene3D" id="1.25.40.20">
    <property type="entry name" value="Ankyrin repeat-containing domain"/>
    <property type="match status" value="1"/>
</dbReference>
<dbReference type="PANTHER" id="PTHR24164:SF4">
    <property type="entry name" value="RELA-ASSOCIATED INHIBITOR"/>
    <property type="match status" value="1"/>
</dbReference>
<proteinExistence type="predicted"/>
<dbReference type="PROSITE" id="PS50088">
    <property type="entry name" value="ANK_REPEAT"/>
    <property type="match status" value="1"/>
</dbReference>
<dbReference type="RefSeq" id="XP_001312435.1">
    <property type="nucleotide sequence ID" value="XM_001312434.1"/>
</dbReference>
<dbReference type="PROSITE" id="PS50297">
    <property type="entry name" value="ANK_REP_REGION"/>
    <property type="match status" value="1"/>
</dbReference>
<evidence type="ECO:0000313" key="2">
    <source>
        <dbReference type="EMBL" id="EAX99505.1"/>
    </source>
</evidence>